<comment type="caution">
    <text evidence="2">The sequence shown here is derived from an EMBL/GenBank/DDBJ whole genome shotgun (WGS) entry which is preliminary data.</text>
</comment>
<dbReference type="EMBL" id="BONC01000028">
    <property type="protein sequence ID" value="GIF57965.1"/>
    <property type="molecule type" value="Genomic_DNA"/>
</dbReference>
<evidence type="ECO:0000259" key="1">
    <source>
        <dbReference type="Pfam" id="PF12680"/>
    </source>
</evidence>
<keyword evidence="3" id="KW-1185">Reference proteome</keyword>
<name>A0ABQ4C5C6_9ACTN</name>
<evidence type="ECO:0000313" key="3">
    <source>
        <dbReference type="Proteomes" id="UP000624325"/>
    </source>
</evidence>
<dbReference type="Gene3D" id="3.10.450.50">
    <property type="match status" value="1"/>
</dbReference>
<protein>
    <recommendedName>
        <fullName evidence="1">SnoaL-like domain-containing protein</fullName>
    </recommendedName>
</protein>
<dbReference type="Pfam" id="PF12680">
    <property type="entry name" value="SnoaL_2"/>
    <property type="match status" value="1"/>
</dbReference>
<dbReference type="Proteomes" id="UP000624325">
    <property type="component" value="Unassembled WGS sequence"/>
</dbReference>
<dbReference type="InterPro" id="IPR037401">
    <property type="entry name" value="SnoaL-like"/>
</dbReference>
<dbReference type="InterPro" id="IPR032710">
    <property type="entry name" value="NTF2-like_dom_sf"/>
</dbReference>
<sequence>MTEDEFFSLMSRLAGAWSAGRAVEAADCFADDIVYVEPPDRQRYVGRAEIYELSGGDDPPPMAMTLHHLAFNAERQAGFVEYTFRGRRQYHGIAYVAVRDGRIRRWREYQYADELDWPTFAGEPEAHPRG</sequence>
<organism evidence="2 3">
    <name type="scientific">Asanoa iriomotensis</name>
    <dbReference type="NCBI Taxonomy" id="234613"/>
    <lineage>
        <taxon>Bacteria</taxon>
        <taxon>Bacillati</taxon>
        <taxon>Actinomycetota</taxon>
        <taxon>Actinomycetes</taxon>
        <taxon>Micromonosporales</taxon>
        <taxon>Micromonosporaceae</taxon>
        <taxon>Asanoa</taxon>
    </lineage>
</organism>
<reference evidence="2 3" key="1">
    <citation type="submission" date="2021-01" db="EMBL/GenBank/DDBJ databases">
        <title>Whole genome shotgun sequence of Asanoa iriomotensis NBRC 100142.</title>
        <authorList>
            <person name="Komaki H."/>
            <person name="Tamura T."/>
        </authorList>
    </citation>
    <scope>NUCLEOTIDE SEQUENCE [LARGE SCALE GENOMIC DNA]</scope>
    <source>
        <strain evidence="2 3">NBRC 100142</strain>
    </source>
</reference>
<gene>
    <name evidence="2" type="ORF">Air01nite_40600</name>
</gene>
<dbReference type="RefSeq" id="WP_203704295.1">
    <property type="nucleotide sequence ID" value="NZ_BAAALU010000024.1"/>
</dbReference>
<feature type="domain" description="SnoaL-like" evidence="1">
    <location>
        <begin position="13"/>
        <end position="106"/>
    </location>
</feature>
<evidence type="ECO:0000313" key="2">
    <source>
        <dbReference type="EMBL" id="GIF57965.1"/>
    </source>
</evidence>
<accession>A0ABQ4C5C6</accession>
<proteinExistence type="predicted"/>
<dbReference type="SUPFAM" id="SSF54427">
    <property type="entry name" value="NTF2-like"/>
    <property type="match status" value="1"/>
</dbReference>